<protein>
    <submittedName>
        <fullName evidence="2">Immunity protein 52 of polymorphic toxin system</fullName>
    </submittedName>
</protein>
<dbReference type="AlphaFoldDB" id="A0A2W7PI47"/>
<organism evidence="2 3">
    <name type="scientific">Cupriavidus phytorum</name>
    <dbReference type="NCBI Taxonomy" id="3024399"/>
    <lineage>
        <taxon>Bacteria</taxon>
        <taxon>Pseudomonadati</taxon>
        <taxon>Pseudomonadota</taxon>
        <taxon>Betaproteobacteria</taxon>
        <taxon>Burkholderiales</taxon>
        <taxon>Burkholderiaceae</taxon>
        <taxon>Cupriavidus</taxon>
    </lineage>
</organism>
<name>A0A2W7PI47_9BURK</name>
<dbReference type="Pfam" id="PF15579">
    <property type="entry name" value="Imm52"/>
    <property type="match status" value="1"/>
</dbReference>
<dbReference type="InterPro" id="IPR028969">
    <property type="entry name" value="Imm52"/>
</dbReference>
<sequence length="240" mass="26823">MNISLTFHLDRNTLPTETEQLYDLWRVARLLEPLGFPLNDWYPPADTPEQSLLNRAFDDQGPTPAAVAILKAEMQQLQTPWRRDTAVWNGKEGPGGVVCVNALSVDPYLANCTVRLNARGVESLQDTQNVVTVVQGLLRIWRARTLEVAPTRYQTRKKVFPDRPGAGWMLYLPTVLTVQQVPEAAALLLVMGEPHKQAGTLIVSIVDAPFSADNPDHVRIANKIEVRLVDQDLLPRYADP</sequence>
<feature type="domain" description="Immunity protein 52" evidence="1">
    <location>
        <begin position="26"/>
        <end position="234"/>
    </location>
</feature>
<proteinExistence type="predicted"/>
<dbReference type="EMBL" id="QKZN01000010">
    <property type="protein sequence ID" value="PZX24129.1"/>
    <property type="molecule type" value="Genomic_DNA"/>
</dbReference>
<accession>A0A2W7PI47</accession>
<evidence type="ECO:0000259" key="1">
    <source>
        <dbReference type="Pfam" id="PF15579"/>
    </source>
</evidence>
<keyword evidence="3" id="KW-1185">Reference proteome</keyword>
<evidence type="ECO:0000313" key="3">
    <source>
        <dbReference type="Proteomes" id="UP000249638"/>
    </source>
</evidence>
<reference evidence="2" key="1">
    <citation type="submission" date="2018-06" db="EMBL/GenBank/DDBJ databases">
        <title>Genomic Encyclopedia of Type Strains, Phase IV (KMG-V): Genome sequencing to study the core and pangenomes of soil and plant-associated prokaryotes.</title>
        <authorList>
            <person name="Whitman W."/>
        </authorList>
    </citation>
    <scope>NUCLEOTIDE SEQUENCE [LARGE SCALE GENOMIC DNA]</scope>
    <source>
        <strain evidence="2">MLR2-44</strain>
    </source>
</reference>
<dbReference type="Proteomes" id="UP000249638">
    <property type="component" value="Unassembled WGS sequence"/>
</dbReference>
<comment type="caution">
    <text evidence="2">The sequence shown here is derived from an EMBL/GenBank/DDBJ whole genome shotgun (WGS) entry which is preliminary data.</text>
</comment>
<evidence type="ECO:0000313" key="2">
    <source>
        <dbReference type="EMBL" id="PZX24129.1"/>
    </source>
</evidence>
<gene>
    <name evidence="2" type="ORF">C7416_11050</name>
</gene>